<name>A0A336MRV0_CULSO</name>
<dbReference type="InterPro" id="IPR026502">
    <property type="entry name" value="SLBP1/SLBP2"/>
</dbReference>
<feature type="region of interest" description="Disordered" evidence="3">
    <location>
        <begin position="195"/>
        <end position="315"/>
    </location>
</feature>
<organism evidence="5">
    <name type="scientific">Culicoides sonorensis</name>
    <name type="common">Biting midge</name>
    <dbReference type="NCBI Taxonomy" id="179676"/>
    <lineage>
        <taxon>Eukaryota</taxon>
        <taxon>Metazoa</taxon>
        <taxon>Ecdysozoa</taxon>
        <taxon>Arthropoda</taxon>
        <taxon>Hexapoda</taxon>
        <taxon>Insecta</taxon>
        <taxon>Pterygota</taxon>
        <taxon>Neoptera</taxon>
        <taxon>Endopterygota</taxon>
        <taxon>Diptera</taxon>
        <taxon>Nematocera</taxon>
        <taxon>Chironomoidea</taxon>
        <taxon>Ceratopogonidae</taxon>
        <taxon>Ceratopogoninae</taxon>
        <taxon>Culicoides</taxon>
        <taxon>Monoculicoides</taxon>
    </lineage>
</organism>
<dbReference type="InterPro" id="IPR029344">
    <property type="entry name" value="SLBP_RNA_bind"/>
</dbReference>
<proteinExistence type="inferred from homology"/>
<dbReference type="GO" id="GO:0005737">
    <property type="term" value="C:cytoplasm"/>
    <property type="evidence" value="ECO:0007669"/>
    <property type="project" value="TreeGrafter"/>
</dbReference>
<dbReference type="PANTHER" id="PTHR17408">
    <property type="entry name" value="HISTONE RNA HAIRPIN-BINDING PROTEIN"/>
    <property type="match status" value="1"/>
</dbReference>
<gene>
    <name evidence="5" type="primary">CSON004148</name>
</gene>
<feature type="compositionally biased region" description="Basic and acidic residues" evidence="3">
    <location>
        <begin position="244"/>
        <end position="280"/>
    </location>
</feature>
<dbReference type="FunFam" id="1.10.8.1120:FF:000001">
    <property type="entry name" value="Histone RNA hairpin-binding protein-like"/>
    <property type="match status" value="1"/>
</dbReference>
<dbReference type="InterPro" id="IPR038294">
    <property type="entry name" value="SLBP_RNA_bind_sf"/>
</dbReference>
<dbReference type="Gene3D" id="1.10.8.1120">
    <property type="entry name" value="Histone RNA hairpin-binding protein RNA-binding domain"/>
    <property type="match status" value="1"/>
</dbReference>
<dbReference type="GO" id="GO:0071204">
    <property type="term" value="C:histone pre-mRNA 3'end processing complex"/>
    <property type="evidence" value="ECO:0007669"/>
    <property type="project" value="TreeGrafter"/>
</dbReference>
<reference evidence="5" key="1">
    <citation type="submission" date="2018-07" db="EMBL/GenBank/DDBJ databases">
        <authorList>
            <person name="Quirk P.G."/>
            <person name="Krulwich T.A."/>
        </authorList>
    </citation>
    <scope>NUCLEOTIDE SEQUENCE</scope>
</reference>
<dbReference type="AlphaFoldDB" id="A0A336MRV0"/>
<feature type="compositionally biased region" description="Basic and acidic residues" evidence="3">
    <location>
        <begin position="34"/>
        <end position="48"/>
    </location>
</feature>
<comment type="similarity">
    <text evidence="1">Belongs to the SLBP family.</text>
</comment>
<dbReference type="Pfam" id="PF15247">
    <property type="entry name" value="SLBP_RNA_bind"/>
    <property type="match status" value="1"/>
</dbReference>
<dbReference type="EMBL" id="UFQT01001800">
    <property type="protein sequence ID" value="SSX31829.1"/>
    <property type="molecule type" value="Genomic_DNA"/>
</dbReference>
<keyword evidence="2" id="KW-0694">RNA-binding</keyword>
<dbReference type="OMA" id="ENDHGRE"/>
<dbReference type="PANTHER" id="PTHR17408:SF0">
    <property type="entry name" value="HISTONE RNA HAIRPIN-BINDING PROTEIN"/>
    <property type="match status" value="1"/>
</dbReference>
<dbReference type="GO" id="GO:0007076">
    <property type="term" value="P:mitotic chromosome condensation"/>
    <property type="evidence" value="ECO:0007669"/>
    <property type="project" value="UniProtKB-ARBA"/>
</dbReference>
<feature type="domain" description="Histone RNA hairpin-binding protein RNA-binding" evidence="4">
    <location>
        <begin position="267"/>
        <end position="335"/>
    </location>
</feature>
<dbReference type="GO" id="GO:0003729">
    <property type="term" value="F:mRNA binding"/>
    <property type="evidence" value="ECO:0007669"/>
    <property type="project" value="InterPro"/>
</dbReference>
<evidence type="ECO:0000259" key="4">
    <source>
        <dbReference type="Pfam" id="PF15247"/>
    </source>
</evidence>
<feature type="region of interest" description="Disordered" evidence="3">
    <location>
        <begin position="1"/>
        <end position="48"/>
    </location>
</feature>
<evidence type="ECO:0000256" key="1">
    <source>
        <dbReference type="ARBA" id="ARBA00006151"/>
    </source>
</evidence>
<accession>A0A336MRV0</accession>
<dbReference type="GO" id="GO:0006398">
    <property type="term" value="P:mRNA 3'-end processing by stem-loop binding and cleavage"/>
    <property type="evidence" value="ECO:0007669"/>
    <property type="project" value="TreeGrafter"/>
</dbReference>
<dbReference type="GO" id="GO:0071207">
    <property type="term" value="F:histone pre-mRNA stem-loop binding"/>
    <property type="evidence" value="ECO:0007669"/>
    <property type="project" value="TreeGrafter"/>
</dbReference>
<dbReference type="GO" id="GO:0051028">
    <property type="term" value="P:mRNA transport"/>
    <property type="evidence" value="ECO:0007669"/>
    <property type="project" value="TreeGrafter"/>
</dbReference>
<sequence length="343" mass="39014">MAALAEENLSLSSSTPYKSKAKKLKTEEGDEISVETKNKLEESELEEGEIKDSSIVTASFHEYTFKSASWVDILDEEEENNMQRSNLKLSTIDSENSQSQSSYTREIAIEILDASNEAKFDRLLKEDKIKSPFRRHPSNELFDEAAKAELLRHDPSILDFKVGANSVALQNVTRTVLADPTESACDGFEFPSSSTFARPMSVSHSPGKRKRAIDTRSQNGPQDEIKKPRFGKLRSESSSSSDSQFDRRRPESESEPSFDRRRPELETDEAVLERRQKQIDYGKNTVGYDNYTQAVPKDQRGKDDPKTPPKHLKYSRRAWDGLVRQWRIQLHKYDPNGGDADDN</sequence>
<feature type="compositionally biased region" description="Basic and acidic residues" evidence="3">
    <location>
        <begin position="297"/>
        <end position="307"/>
    </location>
</feature>
<feature type="compositionally biased region" description="Low complexity" evidence="3">
    <location>
        <begin position="1"/>
        <end position="14"/>
    </location>
</feature>
<evidence type="ECO:0000256" key="2">
    <source>
        <dbReference type="ARBA" id="ARBA00022884"/>
    </source>
</evidence>
<evidence type="ECO:0000313" key="5">
    <source>
        <dbReference type="EMBL" id="SSX31829.1"/>
    </source>
</evidence>
<protein>
    <submittedName>
        <fullName evidence="5">CSON004148 protein</fullName>
    </submittedName>
</protein>
<dbReference type="VEuPathDB" id="VectorBase:CSON004148"/>
<evidence type="ECO:0000256" key="3">
    <source>
        <dbReference type="SAM" id="MobiDB-lite"/>
    </source>
</evidence>